<dbReference type="SUPFAM" id="SSF51658">
    <property type="entry name" value="Xylose isomerase-like"/>
    <property type="match status" value="1"/>
</dbReference>
<dbReference type="PANTHER" id="PTHR42194">
    <property type="entry name" value="UPF0276 PROTEIN HI_1600"/>
    <property type="match status" value="1"/>
</dbReference>
<dbReference type="PANTHER" id="PTHR42194:SF1">
    <property type="entry name" value="UPF0276 PROTEIN HI_1600"/>
    <property type="match status" value="1"/>
</dbReference>
<dbReference type="OrthoDB" id="9763101at2"/>
<protein>
    <submittedName>
        <fullName evidence="1">Methanobactin biosynthesis cassette protein MbnB</fullName>
    </submittedName>
</protein>
<reference evidence="1 2" key="1">
    <citation type="submission" date="2018-09" db="EMBL/GenBank/DDBJ databases">
        <authorList>
            <person name="Zhu H."/>
        </authorList>
    </citation>
    <scope>NUCLEOTIDE SEQUENCE [LARGE SCALE GENOMIC DNA]</scope>
    <source>
        <strain evidence="1 2">K2W22B-5</strain>
    </source>
</reference>
<evidence type="ECO:0000313" key="1">
    <source>
        <dbReference type="EMBL" id="RJF79533.1"/>
    </source>
</evidence>
<evidence type="ECO:0000313" key="2">
    <source>
        <dbReference type="Proteomes" id="UP000283458"/>
    </source>
</evidence>
<name>A0A418VST3_9PROT</name>
<dbReference type="EMBL" id="QYUL01000003">
    <property type="protein sequence ID" value="RJF79533.1"/>
    <property type="molecule type" value="Genomic_DNA"/>
</dbReference>
<gene>
    <name evidence="1" type="primary">mbnB</name>
    <name evidence="1" type="ORF">D3877_22500</name>
</gene>
<sequence>MRIGFNFTLGDTAPLVRRLLAAGRIDYVELLIDNFLAVPPDDLADELAGHFTVPVGFHIMFSKFIETDEAALDSLARRLRGLIDRLKPLYVSDHVARFTHDGRQLYHLAEIDYASDYDRVRRRVDGWQDRLGQRLFLENYPSIMDGGHDAPAFYERLVRDTGCGVLFDASNAVCAHLNCGVPLEAWEGVIAATPHFHTAGYNLSILQPHLVLDTHDRALSEATMAFLERCRDRFDKPGATMTYERDDNFDEDDIVADLDRLRAVFAPRIQDRDHGRIACLAQN</sequence>
<dbReference type="AlphaFoldDB" id="A0A418VST3"/>
<dbReference type="NCBIfam" id="TIGR04159">
    <property type="entry name" value="methbact_MbnB"/>
    <property type="match status" value="1"/>
</dbReference>
<comment type="caution">
    <text evidence="1">The sequence shown here is derived from an EMBL/GenBank/DDBJ whole genome shotgun (WGS) entry which is preliminary data.</text>
</comment>
<dbReference type="InterPro" id="IPR036237">
    <property type="entry name" value="Xyl_isomerase-like_sf"/>
</dbReference>
<dbReference type="RefSeq" id="WP_119832989.1">
    <property type="nucleotide sequence ID" value="NZ_QYUL01000003.1"/>
</dbReference>
<accession>A0A418VST3</accession>
<dbReference type="Pfam" id="PF05114">
    <property type="entry name" value="MbnB_TglH_ChrH"/>
    <property type="match status" value="1"/>
</dbReference>
<dbReference type="Gene3D" id="3.20.20.150">
    <property type="entry name" value="Divalent-metal-dependent TIM barrel enzymes"/>
    <property type="match status" value="1"/>
</dbReference>
<dbReference type="InterPro" id="IPR007801">
    <property type="entry name" value="MbnB/TglH/ChrH"/>
</dbReference>
<organism evidence="1 2">
    <name type="scientific">Azospirillum cavernae</name>
    <dbReference type="NCBI Taxonomy" id="2320860"/>
    <lineage>
        <taxon>Bacteria</taxon>
        <taxon>Pseudomonadati</taxon>
        <taxon>Pseudomonadota</taxon>
        <taxon>Alphaproteobacteria</taxon>
        <taxon>Rhodospirillales</taxon>
        <taxon>Azospirillaceae</taxon>
        <taxon>Azospirillum</taxon>
    </lineage>
</organism>
<proteinExistence type="predicted"/>
<dbReference type="Proteomes" id="UP000283458">
    <property type="component" value="Unassembled WGS sequence"/>
</dbReference>
<keyword evidence="2" id="KW-1185">Reference proteome</keyword>
<dbReference type="InterPro" id="IPR026431">
    <property type="entry name" value="Methbact_MbnB"/>
</dbReference>